<evidence type="ECO:0000256" key="1">
    <source>
        <dbReference type="ARBA" id="ARBA00005350"/>
    </source>
</evidence>
<dbReference type="PANTHER" id="PTHR23248">
    <property type="entry name" value="PHOSPHOLIPID SCRAMBLASE-RELATED"/>
    <property type="match status" value="1"/>
</dbReference>
<dbReference type="EMBL" id="OV696699">
    <property type="protein sequence ID" value="CAH1244310.1"/>
    <property type="molecule type" value="Genomic_DNA"/>
</dbReference>
<dbReference type="GO" id="GO:0005886">
    <property type="term" value="C:plasma membrane"/>
    <property type="evidence" value="ECO:0007669"/>
    <property type="project" value="TreeGrafter"/>
</dbReference>
<evidence type="ECO:0000256" key="3">
    <source>
        <dbReference type="SAM" id="MobiDB-lite"/>
    </source>
</evidence>
<gene>
    <name evidence="4" type="primary">PLSCR1</name>
    <name evidence="4" type="ORF">BLAG_LOCUS6970</name>
</gene>
<keyword evidence="2" id="KW-0106">Calcium</keyword>
<keyword evidence="2" id="KW-0564">Palmitate</keyword>
<dbReference type="InterPro" id="IPR025659">
    <property type="entry name" value="Tubby-like_C"/>
</dbReference>
<comment type="similarity">
    <text evidence="1 2">Belongs to the phospholipid scramblase family.</text>
</comment>
<feature type="region of interest" description="Disordered" evidence="3">
    <location>
        <begin position="1"/>
        <end position="83"/>
    </location>
</feature>
<accession>A0A8J9YZA5</accession>
<name>A0A8J9YZA5_BRALA</name>
<keyword evidence="2" id="KW-0449">Lipoprotein</keyword>
<sequence length="311" mass="34693">MAYQPVTSQPGYPSPQQGYPPPQQGYPPPQLGYPPPQQGYPPPQQGYPPPQQGYPPPQQGYPPPQQGYSASPQGQATWMPVPSAPPGCPPGLEYMTQIDQLLVKQQVELLEAFTGFETNNKYKIMNSQGQKVYFAAEDNDCCSRQCCGNIRSFEMKIMDNSQNEVIHLSRPLRCMHCMWVCCLQELEVQSPPGTTVGWVKQTWHPFLPKFVVQSAAGETVLTIEGPCLNCSFCGDVEFDVMSADETSKVGKISKQWSGLAREMFTDADNFGIQFPMDLDVKVKACLLGAVFLIDFMFFEQVGNQEQQNTVW</sequence>
<dbReference type="Pfam" id="PF03803">
    <property type="entry name" value="Scramblase"/>
    <property type="match status" value="1"/>
</dbReference>
<evidence type="ECO:0000313" key="4">
    <source>
        <dbReference type="EMBL" id="CAH1244310.1"/>
    </source>
</evidence>
<comment type="function">
    <text evidence="2">May mediate accelerated ATP-independent bidirectional transbilayer migration of phospholipids upon binding calcium ions that results in a loss of phospholipid asymmetry in the plasma membrane.</text>
</comment>
<dbReference type="GO" id="GO:0017128">
    <property type="term" value="F:phospholipid scramblase activity"/>
    <property type="evidence" value="ECO:0007669"/>
    <property type="project" value="InterPro"/>
</dbReference>
<dbReference type="Proteomes" id="UP000838412">
    <property type="component" value="Chromosome 14"/>
</dbReference>
<dbReference type="AlphaFoldDB" id="A0A8J9YZA5"/>
<feature type="compositionally biased region" description="Pro residues" evidence="3">
    <location>
        <begin position="18"/>
        <end position="65"/>
    </location>
</feature>
<keyword evidence="5" id="KW-1185">Reference proteome</keyword>
<evidence type="ECO:0000256" key="2">
    <source>
        <dbReference type="RuleBase" id="RU363116"/>
    </source>
</evidence>
<evidence type="ECO:0000313" key="5">
    <source>
        <dbReference type="Proteomes" id="UP000838412"/>
    </source>
</evidence>
<reference evidence="4" key="1">
    <citation type="submission" date="2022-01" db="EMBL/GenBank/DDBJ databases">
        <authorList>
            <person name="Braso-Vives M."/>
        </authorList>
    </citation>
    <scope>NUCLEOTIDE SEQUENCE</scope>
</reference>
<dbReference type="SUPFAM" id="SSF54518">
    <property type="entry name" value="Tubby C-terminal domain-like"/>
    <property type="match status" value="1"/>
</dbReference>
<comment type="cofactor">
    <cofactor evidence="2">
        <name>Ca(2+)</name>
        <dbReference type="ChEBI" id="CHEBI:29108"/>
    </cofactor>
</comment>
<dbReference type="OrthoDB" id="191150at2759"/>
<organism evidence="4 5">
    <name type="scientific">Branchiostoma lanceolatum</name>
    <name type="common">Common lancelet</name>
    <name type="synonym">Amphioxus lanceolatum</name>
    <dbReference type="NCBI Taxonomy" id="7740"/>
    <lineage>
        <taxon>Eukaryota</taxon>
        <taxon>Metazoa</taxon>
        <taxon>Chordata</taxon>
        <taxon>Cephalochordata</taxon>
        <taxon>Leptocardii</taxon>
        <taxon>Amphioxiformes</taxon>
        <taxon>Branchiostomatidae</taxon>
        <taxon>Branchiostoma</taxon>
    </lineage>
</organism>
<proteinExistence type="inferred from homology"/>
<dbReference type="InterPro" id="IPR005552">
    <property type="entry name" value="Scramblase"/>
</dbReference>
<protein>
    <recommendedName>
        <fullName evidence="2">Phospholipid scramblase</fullName>
    </recommendedName>
</protein>
<dbReference type="PANTHER" id="PTHR23248:SF9">
    <property type="entry name" value="PHOSPHOLIPID SCRAMBLASE"/>
    <property type="match status" value="1"/>
</dbReference>